<sequence>MNRPPSHLGHGAASGVHPVGPPHVSRFHRYTAVALGASMWFWLMYQFKANGTVMLGLQHAWETHTWTSYFAERRKRLEESKAAASKTES</sequence>
<dbReference type="AlphaFoldDB" id="A0A6A6U9S6"/>
<dbReference type="InterPro" id="IPR044980">
    <property type="entry name" value="NDUFB2_plant/fungi"/>
</dbReference>
<name>A0A6A6U9S6_9PEZI</name>
<dbReference type="PANTHER" id="PTHR36987">
    <property type="entry name" value="NADH DEHYDROGENASE [UBIQUINONE] 1 BETA SUBCOMPLEX SUBUNIT 2-LIKE"/>
    <property type="match status" value="1"/>
</dbReference>
<dbReference type="GO" id="GO:0045271">
    <property type="term" value="C:respiratory chain complex I"/>
    <property type="evidence" value="ECO:0007669"/>
    <property type="project" value="InterPro"/>
</dbReference>
<evidence type="ECO:0000313" key="2">
    <source>
        <dbReference type="Proteomes" id="UP000799302"/>
    </source>
</evidence>
<dbReference type="PANTHER" id="PTHR36987:SF1">
    <property type="entry name" value="NADH DEHYDROGENASE [UBIQUINONE] 1 BETA SUBCOMPLEX SUBUNIT 2"/>
    <property type="match status" value="1"/>
</dbReference>
<dbReference type="GO" id="GO:0005743">
    <property type="term" value="C:mitochondrial inner membrane"/>
    <property type="evidence" value="ECO:0007669"/>
    <property type="project" value="InterPro"/>
</dbReference>
<gene>
    <name evidence="1" type="ORF">BT63DRAFT_455000</name>
</gene>
<dbReference type="Proteomes" id="UP000799302">
    <property type="component" value="Unassembled WGS sequence"/>
</dbReference>
<organism evidence="1 2">
    <name type="scientific">Microthyrium microscopicum</name>
    <dbReference type="NCBI Taxonomy" id="703497"/>
    <lineage>
        <taxon>Eukaryota</taxon>
        <taxon>Fungi</taxon>
        <taxon>Dikarya</taxon>
        <taxon>Ascomycota</taxon>
        <taxon>Pezizomycotina</taxon>
        <taxon>Dothideomycetes</taxon>
        <taxon>Dothideomycetes incertae sedis</taxon>
        <taxon>Microthyriales</taxon>
        <taxon>Microthyriaceae</taxon>
        <taxon>Microthyrium</taxon>
    </lineage>
</organism>
<evidence type="ECO:0008006" key="3">
    <source>
        <dbReference type="Google" id="ProtNLM"/>
    </source>
</evidence>
<reference evidence="1" key="1">
    <citation type="journal article" date="2020" name="Stud. Mycol.">
        <title>101 Dothideomycetes genomes: a test case for predicting lifestyles and emergence of pathogens.</title>
        <authorList>
            <person name="Haridas S."/>
            <person name="Albert R."/>
            <person name="Binder M."/>
            <person name="Bloem J."/>
            <person name="Labutti K."/>
            <person name="Salamov A."/>
            <person name="Andreopoulos B."/>
            <person name="Baker S."/>
            <person name="Barry K."/>
            <person name="Bills G."/>
            <person name="Bluhm B."/>
            <person name="Cannon C."/>
            <person name="Castanera R."/>
            <person name="Culley D."/>
            <person name="Daum C."/>
            <person name="Ezra D."/>
            <person name="Gonzalez J."/>
            <person name="Henrissat B."/>
            <person name="Kuo A."/>
            <person name="Liang C."/>
            <person name="Lipzen A."/>
            <person name="Lutzoni F."/>
            <person name="Magnuson J."/>
            <person name="Mondo S."/>
            <person name="Nolan M."/>
            <person name="Ohm R."/>
            <person name="Pangilinan J."/>
            <person name="Park H.-J."/>
            <person name="Ramirez L."/>
            <person name="Alfaro M."/>
            <person name="Sun H."/>
            <person name="Tritt A."/>
            <person name="Yoshinaga Y."/>
            <person name="Zwiers L.-H."/>
            <person name="Turgeon B."/>
            <person name="Goodwin S."/>
            <person name="Spatafora J."/>
            <person name="Crous P."/>
            <person name="Grigoriev I."/>
        </authorList>
    </citation>
    <scope>NUCLEOTIDE SEQUENCE</scope>
    <source>
        <strain evidence="1">CBS 115976</strain>
    </source>
</reference>
<proteinExistence type="predicted"/>
<protein>
    <recommendedName>
        <fullName evidence="3">NADH dehydrogenase [ubiquinone] 1 beta subcomplex subunit 2</fullName>
    </recommendedName>
</protein>
<evidence type="ECO:0000313" key="1">
    <source>
        <dbReference type="EMBL" id="KAF2669025.1"/>
    </source>
</evidence>
<accession>A0A6A6U9S6</accession>
<dbReference type="OrthoDB" id="531564at2759"/>
<keyword evidence="2" id="KW-1185">Reference proteome</keyword>
<dbReference type="EMBL" id="MU004235">
    <property type="protein sequence ID" value="KAF2669025.1"/>
    <property type="molecule type" value="Genomic_DNA"/>
</dbReference>